<reference evidence="2 3" key="1">
    <citation type="journal article" date="2015" name="Microbiome">
        <title>Genomic resolution of linkages in carbon, nitrogen, and sulfur cycling among widespread estuary sediment bacteria.</title>
        <authorList>
            <person name="Baker B.J."/>
            <person name="Lazar C.S."/>
            <person name="Teske A.P."/>
            <person name="Dick G.J."/>
        </authorList>
    </citation>
    <scope>NUCLEOTIDE SEQUENCE [LARGE SCALE GENOMIC DNA]</scope>
    <source>
        <strain evidence="2">SM1_77</strain>
    </source>
</reference>
<feature type="transmembrane region" description="Helical" evidence="1">
    <location>
        <begin position="113"/>
        <end position="135"/>
    </location>
</feature>
<keyword evidence="1" id="KW-1133">Transmembrane helix</keyword>
<organism evidence="2 3">
    <name type="scientific">candidate division WOR_3 bacterium SM1_77</name>
    <dbReference type="NCBI Taxonomy" id="1703778"/>
    <lineage>
        <taxon>Bacteria</taxon>
        <taxon>Bacteria division WOR-3</taxon>
    </lineage>
</organism>
<dbReference type="EMBL" id="LJVE01000016">
    <property type="protein sequence ID" value="KPL15365.1"/>
    <property type="molecule type" value="Genomic_DNA"/>
</dbReference>
<proteinExistence type="predicted"/>
<protein>
    <recommendedName>
        <fullName evidence="4">Permease</fullName>
    </recommendedName>
</protein>
<keyword evidence="1" id="KW-0472">Membrane</keyword>
<evidence type="ECO:0000256" key="1">
    <source>
        <dbReference type="SAM" id="Phobius"/>
    </source>
</evidence>
<evidence type="ECO:0000313" key="2">
    <source>
        <dbReference type="EMBL" id="KPL15365.1"/>
    </source>
</evidence>
<evidence type="ECO:0008006" key="4">
    <source>
        <dbReference type="Google" id="ProtNLM"/>
    </source>
</evidence>
<accession>A0A0S8K365</accession>
<feature type="transmembrane region" description="Helical" evidence="1">
    <location>
        <begin position="12"/>
        <end position="34"/>
    </location>
</feature>
<feature type="transmembrane region" description="Helical" evidence="1">
    <location>
        <begin position="40"/>
        <end position="62"/>
    </location>
</feature>
<name>A0A0S8K365_UNCW3</name>
<sequence>MPKQGIKKIGGEWFFILAVVLLYILVLFISPSLFSESIRFFSRIFVQILPIFALVFLLMTVSNLFINRQFVAEYFKKPGISKWFFVIIAGIISTGPIYVWYPLLAELRDKGVGYGYLAAFLYNRAIKIPLLPVAIFYFGLKYILVLTLLMVTFSVIQGMLINRLVPAEH</sequence>
<gene>
    <name evidence="2" type="ORF">AMJ74_01680</name>
</gene>
<evidence type="ECO:0000313" key="3">
    <source>
        <dbReference type="Proteomes" id="UP000050975"/>
    </source>
</evidence>
<dbReference type="Proteomes" id="UP000050975">
    <property type="component" value="Unassembled WGS sequence"/>
</dbReference>
<dbReference type="AlphaFoldDB" id="A0A0S8K365"/>
<keyword evidence="1" id="KW-0812">Transmembrane</keyword>
<feature type="transmembrane region" description="Helical" evidence="1">
    <location>
        <begin position="83"/>
        <end position="101"/>
    </location>
</feature>
<feature type="transmembrane region" description="Helical" evidence="1">
    <location>
        <begin position="142"/>
        <end position="161"/>
    </location>
</feature>
<comment type="caution">
    <text evidence="2">The sequence shown here is derived from an EMBL/GenBank/DDBJ whole genome shotgun (WGS) entry which is preliminary data.</text>
</comment>